<feature type="compositionally biased region" description="Basic residues" evidence="1">
    <location>
        <begin position="233"/>
        <end position="242"/>
    </location>
</feature>
<dbReference type="Proteomes" id="UP001056012">
    <property type="component" value="Chromosome 8"/>
</dbReference>
<organism evidence="2 3">
    <name type="scientific">Curvularia clavata</name>
    <dbReference type="NCBI Taxonomy" id="95742"/>
    <lineage>
        <taxon>Eukaryota</taxon>
        <taxon>Fungi</taxon>
        <taxon>Dikarya</taxon>
        <taxon>Ascomycota</taxon>
        <taxon>Pezizomycotina</taxon>
        <taxon>Dothideomycetes</taxon>
        <taxon>Pleosporomycetidae</taxon>
        <taxon>Pleosporales</taxon>
        <taxon>Pleosporineae</taxon>
        <taxon>Pleosporaceae</taxon>
        <taxon>Curvularia</taxon>
    </lineage>
</organism>
<dbReference type="PANTHER" id="PTHR40132:SF1">
    <property type="entry name" value="PRE-MRNA-SPLICING FACTOR 38B"/>
    <property type="match status" value="1"/>
</dbReference>
<feature type="compositionally biased region" description="Basic residues" evidence="1">
    <location>
        <begin position="146"/>
        <end position="163"/>
    </location>
</feature>
<evidence type="ECO:0000313" key="2">
    <source>
        <dbReference type="EMBL" id="USP82406.1"/>
    </source>
</evidence>
<evidence type="ECO:0008006" key="4">
    <source>
        <dbReference type="Google" id="ProtNLM"/>
    </source>
</evidence>
<feature type="compositionally biased region" description="Polar residues" evidence="1">
    <location>
        <begin position="216"/>
        <end position="227"/>
    </location>
</feature>
<keyword evidence="3" id="KW-1185">Reference proteome</keyword>
<gene>
    <name evidence="2" type="ORF">yc1106_09680</name>
</gene>
<protein>
    <recommendedName>
        <fullName evidence="4">Pre-mRNA-splicing factor 38B</fullName>
    </recommendedName>
</protein>
<accession>A0A9Q8ZFG6</accession>
<feature type="compositionally biased region" description="Basic and acidic residues" evidence="1">
    <location>
        <begin position="181"/>
        <end position="207"/>
    </location>
</feature>
<dbReference type="EMBL" id="CP089281">
    <property type="protein sequence ID" value="USP82406.1"/>
    <property type="molecule type" value="Genomic_DNA"/>
</dbReference>
<dbReference type="VEuPathDB" id="FungiDB:yc1106_09680"/>
<dbReference type="PANTHER" id="PTHR40132">
    <property type="entry name" value="PRE-MRNA-SPLICING FACTOR 38B"/>
    <property type="match status" value="1"/>
</dbReference>
<reference evidence="2" key="1">
    <citation type="submission" date="2021-12" db="EMBL/GenBank/DDBJ databases">
        <title>Curvularia clavata genome.</title>
        <authorList>
            <person name="Cao Y."/>
        </authorList>
    </citation>
    <scope>NUCLEOTIDE SEQUENCE</scope>
    <source>
        <strain evidence="2">Yc1106</strain>
    </source>
</reference>
<proteinExistence type="predicted"/>
<dbReference type="AlphaFoldDB" id="A0A9Q8ZFG6"/>
<name>A0A9Q8ZFG6_CURCL</name>
<evidence type="ECO:0000313" key="3">
    <source>
        <dbReference type="Proteomes" id="UP001056012"/>
    </source>
</evidence>
<evidence type="ECO:0000256" key="1">
    <source>
        <dbReference type="SAM" id="MobiDB-lite"/>
    </source>
</evidence>
<feature type="region of interest" description="Disordered" evidence="1">
    <location>
        <begin position="66"/>
        <end position="302"/>
    </location>
</feature>
<feature type="compositionally biased region" description="Basic and acidic residues" evidence="1">
    <location>
        <begin position="66"/>
        <end position="98"/>
    </location>
</feature>
<sequence length="408" mass="48056">MAKNFDDEYVAELLKQDARNATKKYELVGIDAFNPTRANAGAPKPNKNFLRNIIRQTDRHNAALLAKEAEESRARLRTMDRERNRGRARSKEEQERRAPGRLTPVSGDDDLPKARSSRRRDYSEDEDKYKRRRRRSKEREASKSATSRRHRERSRDRKRHKRRYESEEEDRSRRKRRRSRSPYERTHRYEGSDSDDDRRLRRRDRDDRRHRRRRSYSTASQSRSPSPHSDRRERRHKHRSHSSRNTSKSPERKSSRRHRPSPEPRPASPAYDSDPLEAIVGPLPPPPESTVRSKGRGAFKSNSMGIESRFSSTYDPTIDVCVGSDNEDDWGDALEALRDRSRWKQQGADRLRAAGFTEEQVKKWERGDEQNEENVVWKGKGEAREWDRGKVLDEDGDVGLETDFGRLK</sequence>
<dbReference type="OrthoDB" id="2431475at2759"/>